<keyword evidence="1" id="KW-0472">Membrane</keyword>
<evidence type="ECO:0000256" key="1">
    <source>
        <dbReference type="SAM" id="Phobius"/>
    </source>
</evidence>
<proteinExistence type="predicted"/>
<dbReference type="Proteomes" id="UP000241890">
    <property type="component" value="Unassembled WGS sequence"/>
</dbReference>
<organism evidence="2 3">
    <name type="scientific">Hondaea fermentalgiana</name>
    <dbReference type="NCBI Taxonomy" id="2315210"/>
    <lineage>
        <taxon>Eukaryota</taxon>
        <taxon>Sar</taxon>
        <taxon>Stramenopiles</taxon>
        <taxon>Bigyra</taxon>
        <taxon>Labyrinthulomycetes</taxon>
        <taxon>Thraustochytrida</taxon>
        <taxon>Thraustochytriidae</taxon>
        <taxon>Hondaea</taxon>
    </lineage>
</organism>
<feature type="transmembrane region" description="Helical" evidence="1">
    <location>
        <begin position="268"/>
        <end position="293"/>
    </location>
</feature>
<feature type="transmembrane region" description="Helical" evidence="1">
    <location>
        <begin position="131"/>
        <end position="151"/>
    </location>
</feature>
<comment type="caution">
    <text evidence="2">The sequence shown here is derived from an EMBL/GenBank/DDBJ whole genome shotgun (WGS) entry which is preliminary data.</text>
</comment>
<feature type="transmembrane region" description="Helical" evidence="1">
    <location>
        <begin position="313"/>
        <end position="334"/>
    </location>
</feature>
<sequence length="482" mass="52533">MTASEGWAKDQILVDGLTYVLICFLVLTTTSLVAIDLFERCGGHGAGWKSFIAGPAHAAAEDGLDKDPEAEEVHEAGDDAVQMQSAAIQDSMETKSFKSVRALLKKTPPPLARVVQNPQTPEKIRTFTKGLLVVWGALGIVISGILIANFLRYVQDNKYLQTHLVDIVNASSGDAGIAGFDAGGNTSATGWQIQTEYFLIPGPLVEEVMHENFDVVANDSSFELYGVDWVQDRCTEITCLDMDYIDTADTDGSFEIIFVAAPMGTNPILMLLLVVALAIDALTFSAFGLLVCLRWRTITVEKSRKSAMVLETALVLISGILLGVLVYLALAVPVEYESIGFVSRVGDRDNVVPVTAKKGVMFPVKYEYDYVIEVETDESTLWCPSLAMRLLLGNQYNLEFTDSSVSDSVNARLLTGPVDPATVGCRYVGGKRQRSLVSNATYWDEVIDFIQDQVVHQGVTVDGLLIAMDCLVLVATYLFIIL</sequence>
<dbReference type="AlphaFoldDB" id="A0A2R5GF12"/>
<dbReference type="EMBL" id="BEYU01000059">
    <property type="protein sequence ID" value="GBG29510.1"/>
    <property type="molecule type" value="Genomic_DNA"/>
</dbReference>
<name>A0A2R5GF12_9STRA</name>
<keyword evidence="1" id="KW-0812">Transmembrane</keyword>
<evidence type="ECO:0000313" key="2">
    <source>
        <dbReference type="EMBL" id="GBG29510.1"/>
    </source>
</evidence>
<evidence type="ECO:0000313" key="3">
    <source>
        <dbReference type="Proteomes" id="UP000241890"/>
    </source>
</evidence>
<dbReference type="InParanoid" id="A0A2R5GF12"/>
<keyword evidence="3" id="KW-1185">Reference proteome</keyword>
<feature type="transmembrane region" description="Helical" evidence="1">
    <location>
        <begin position="463"/>
        <end position="481"/>
    </location>
</feature>
<protein>
    <submittedName>
        <fullName evidence="2">Uncharacterized protein</fullName>
    </submittedName>
</protein>
<feature type="transmembrane region" description="Helical" evidence="1">
    <location>
        <begin position="16"/>
        <end position="38"/>
    </location>
</feature>
<keyword evidence="1" id="KW-1133">Transmembrane helix</keyword>
<gene>
    <name evidence="2" type="ORF">FCC1311_057312</name>
</gene>
<accession>A0A2R5GF12</accession>
<reference evidence="2 3" key="1">
    <citation type="submission" date="2017-12" db="EMBL/GenBank/DDBJ databases">
        <title>Sequencing, de novo assembly and annotation of complete genome of a new Thraustochytrid species, strain FCC1311.</title>
        <authorList>
            <person name="Sedici K."/>
            <person name="Godart F."/>
            <person name="Aiese Cigliano R."/>
            <person name="Sanseverino W."/>
            <person name="Barakat M."/>
            <person name="Ortet P."/>
            <person name="Marechal E."/>
            <person name="Cagnac O."/>
            <person name="Amato A."/>
        </authorList>
    </citation>
    <scope>NUCLEOTIDE SEQUENCE [LARGE SCALE GENOMIC DNA]</scope>
</reference>